<evidence type="ECO:0000313" key="3">
    <source>
        <dbReference type="Proteomes" id="UP000604046"/>
    </source>
</evidence>
<proteinExistence type="predicted"/>
<feature type="region of interest" description="Disordered" evidence="1">
    <location>
        <begin position="93"/>
        <end position="159"/>
    </location>
</feature>
<accession>A0A812P6V7</accession>
<feature type="compositionally biased region" description="Basic and acidic residues" evidence="1">
    <location>
        <begin position="113"/>
        <end position="126"/>
    </location>
</feature>
<dbReference type="AlphaFoldDB" id="A0A812P6V7"/>
<evidence type="ECO:0000256" key="1">
    <source>
        <dbReference type="SAM" id="MobiDB-lite"/>
    </source>
</evidence>
<dbReference type="EMBL" id="CAJNDS010002120">
    <property type="protein sequence ID" value="CAE7338398.1"/>
    <property type="molecule type" value="Genomic_DNA"/>
</dbReference>
<organism evidence="2 3">
    <name type="scientific">Symbiodinium natans</name>
    <dbReference type="NCBI Taxonomy" id="878477"/>
    <lineage>
        <taxon>Eukaryota</taxon>
        <taxon>Sar</taxon>
        <taxon>Alveolata</taxon>
        <taxon>Dinophyceae</taxon>
        <taxon>Suessiales</taxon>
        <taxon>Symbiodiniaceae</taxon>
        <taxon>Symbiodinium</taxon>
    </lineage>
</organism>
<protein>
    <submittedName>
        <fullName evidence="2">Uncharacterized protein</fullName>
    </submittedName>
</protein>
<evidence type="ECO:0000313" key="2">
    <source>
        <dbReference type="EMBL" id="CAE7338398.1"/>
    </source>
</evidence>
<name>A0A812P6V7_9DINO</name>
<dbReference type="Proteomes" id="UP000604046">
    <property type="component" value="Unassembled WGS sequence"/>
</dbReference>
<dbReference type="OrthoDB" id="372508at2759"/>
<gene>
    <name evidence="2" type="ORF">SNAT2548_LOCUS17714</name>
</gene>
<reference evidence="2" key="1">
    <citation type="submission" date="2021-02" db="EMBL/GenBank/DDBJ databases">
        <authorList>
            <person name="Dougan E. K."/>
            <person name="Rhodes N."/>
            <person name="Thang M."/>
            <person name="Chan C."/>
        </authorList>
    </citation>
    <scope>NUCLEOTIDE SEQUENCE</scope>
</reference>
<comment type="caution">
    <text evidence="2">The sequence shown here is derived from an EMBL/GenBank/DDBJ whole genome shotgun (WGS) entry which is preliminary data.</text>
</comment>
<sequence>MKHSRFKTEPTYMACVRWAAWHGCEVEGALQMTRQRRIETYAEGDGEPCDAPLTETAGCADRDSLQWYPGLSYSQLRCGASSCKSLRLSPPRNLADGRWEVQPGPPDSTPQEAQERTEGSLRKVTPEECLFPGAKGDRGSESETGLPEANDGGGDWGPC</sequence>
<keyword evidence="3" id="KW-1185">Reference proteome</keyword>